<organism evidence="8 9">
    <name type="scientific">Pontiella sulfatireligans</name>
    <dbReference type="NCBI Taxonomy" id="2750658"/>
    <lineage>
        <taxon>Bacteria</taxon>
        <taxon>Pseudomonadati</taxon>
        <taxon>Kiritimatiellota</taxon>
        <taxon>Kiritimatiellia</taxon>
        <taxon>Kiritimatiellales</taxon>
        <taxon>Pontiellaceae</taxon>
        <taxon>Pontiella</taxon>
    </lineage>
</organism>
<dbReference type="PANTHER" id="PTHR10010">
    <property type="entry name" value="SOLUTE CARRIER FAMILY 34 SODIUM PHOSPHATE , MEMBER 2-RELATED"/>
    <property type="match status" value="1"/>
</dbReference>
<reference evidence="8 9" key="1">
    <citation type="submission" date="2019-04" db="EMBL/GenBank/DDBJ databases">
        <authorList>
            <person name="Van Vliet M D."/>
        </authorList>
    </citation>
    <scope>NUCLEOTIDE SEQUENCE [LARGE SCALE GENOMIC DNA]</scope>
    <source>
        <strain evidence="8 9">F21</strain>
    </source>
</reference>
<evidence type="ECO:0000313" key="8">
    <source>
        <dbReference type="EMBL" id="VGO21454.1"/>
    </source>
</evidence>
<gene>
    <name evidence="8" type="ORF">SCARR_03527</name>
</gene>
<dbReference type="EMBL" id="CAAHFH010000002">
    <property type="protein sequence ID" value="VGO21454.1"/>
    <property type="molecule type" value="Genomic_DNA"/>
</dbReference>
<keyword evidence="9" id="KW-1185">Reference proteome</keyword>
<sequence length="582" mass="63690">MDESSIMKLVFGLLGGLALFIFGMRTMSAGLSAAMGDGMRTLLGKATRNRLAGLGLGTVIGGLIQSSASIVLFIGFINAGLMTFMQSIAPTLGANIGTTLSVQLISFKLSEYCLPAIFVGLMLHMVSKNRKFKYGGQAVLGFGLLFLGMVIMGDSIKPHREVFEPWLAHINGSTTTGLITGTVAAALITGVIQSSGAVIGMGFAMISAGAITEFEGIYPIIIGANVGTCVTGLLGSIGTTVDARRAALLHLVFNLVSTSLAIAAAPLFYKYAPLTSGDLIRQAANADTIKMTISALLLLPFVPLLGRLVEKLLPSRTEQPEPTFLNDRLLDRPEQAIYACLRELQRTTRICAHSLHLAAEEFIKHDHKRMQRIVVNEQSVNVIKVAMRSYLTQLTGHYLSKRQSILIEHIDRCMSDLERVGDHIANLNSIAKRQRGIAAARFGSEAVENWLSVHRAVAKLLDKVVESLDPETANFQEIAKEVIQLREEYNEASIAARNAHFQRMEEKGVTPIAGLIFNDYFSNFQRIAKHIKNIALAEQQPQFWLKREKLSKVMSNEAPGYSLPENIKPNDYLDKLQSDDYR</sequence>
<keyword evidence="2" id="KW-1003">Cell membrane</keyword>
<evidence type="ECO:0000256" key="7">
    <source>
        <dbReference type="SAM" id="Phobius"/>
    </source>
</evidence>
<feature type="region of interest" description="Disordered" evidence="6">
    <location>
        <begin position="559"/>
        <end position="582"/>
    </location>
</feature>
<dbReference type="SUPFAM" id="SSF109755">
    <property type="entry name" value="PhoU-like"/>
    <property type="match status" value="1"/>
</dbReference>
<dbReference type="AlphaFoldDB" id="A0A6C2UQ73"/>
<dbReference type="Pfam" id="PF02690">
    <property type="entry name" value="Na_Pi_cotrans"/>
    <property type="match status" value="2"/>
</dbReference>
<comment type="subcellular location">
    <subcellularLocation>
        <location evidence="1">Cell membrane</location>
        <topology evidence="1">Multi-pass membrane protein</topology>
    </subcellularLocation>
</comment>
<keyword evidence="3 7" id="KW-0812">Transmembrane</keyword>
<name>A0A6C2UQ73_9BACT</name>
<dbReference type="Proteomes" id="UP000346198">
    <property type="component" value="Unassembled WGS sequence"/>
</dbReference>
<dbReference type="InterPro" id="IPR003841">
    <property type="entry name" value="Na/Pi_transpt"/>
</dbReference>
<keyword evidence="5 7" id="KW-0472">Membrane</keyword>
<feature type="transmembrane region" description="Helical" evidence="7">
    <location>
        <begin position="216"/>
        <end position="235"/>
    </location>
</feature>
<evidence type="ECO:0000256" key="3">
    <source>
        <dbReference type="ARBA" id="ARBA00022692"/>
    </source>
</evidence>
<evidence type="ECO:0000256" key="1">
    <source>
        <dbReference type="ARBA" id="ARBA00004651"/>
    </source>
</evidence>
<evidence type="ECO:0000256" key="2">
    <source>
        <dbReference type="ARBA" id="ARBA00022475"/>
    </source>
</evidence>
<proteinExistence type="predicted"/>
<feature type="transmembrane region" description="Helical" evidence="7">
    <location>
        <begin position="109"/>
        <end position="126"/>
    </location>
</feature>
<feature type="transmembrane region" description="Helical" evidence="7">
    <location>
        <begin position="138"/>
        <end position="156"/>
    </location>
</feature>
<dbReference type="NCBIfam" id="NF037997">
    <property type="entry name" value="Na_Pi_symport"/>
    <property type="match status" value="1"/>
</dbReference>
<feature type="transmembrane region" description="Helical" evidence="7">
    <location>
        <begin position="177"/>
        <end position="210"/>
    </location>
</feature>
<feature type="compositionally biased region" description="Basic and acidic residues" evidence="6">
    <location>
        <begin position="571"/>
        <end position="582"/>
    </location>
</feature>
<dbReference type="GO" id="GO:0044341">
    <property type="term" value="P:sodium-dependent phosphate transport"/>
    <property type="evidence" value="ECO:0007669"/>
    <property type="project" value="InterPro"/>
</dbReference>
<protein>
    <submittedName>
        <fullName evidence="8">Uncharacterized protein</fullName>
    </submittedName>
</protein>
<dbReference type="GO" id="GO:0005436">
    <property type="term" value="F:sodium:phosphate symporter activity"/>
    <property type="evidence" value="ECO:0007669"/>
    <property type="project" value="InterPro"/>
</dbReference>
<evidence type="ECO:0000256" key="6">
    <source>
        <dbReference type="SAM" id="MobiDB-lite"/>
    </source>
</evidence>
<dbReference type="GO" id="GO:0005886">
    <property type="term" value="C:plasma membrane"/>
    <property type="evidence" value="ECO:0007669"/>
    <property type="project" value="UniProtKB-SubCell"/>
</dbReference>
<feature type="transmembrane region" description="Helical" evidence="7">
    <location>
        <begin position="57"/>
        <end position="77"/>
    </location>
</feature>
<feature type="transmembrane region" description="Helical" evidence="7">
    <location>
        <begin position="247"/>
        <end position="269"/>
    </location>
</feature>
<keyword evidence="4 7" id="KW-1133">Transmembrane helix</keyword>
<accession>A0A6C2UQ73</accession>
<evidence type="ECO:0000256" key="4">
    <source>
        <dbReference type="ARBA" id="ARBA00022989"/>
    </source>
</evidence>
<dbReference type="InterPro" id="IPR038078">
    <property type="entry name" value="PhoU-like_sf"/>
</dbReference>
<evidence type="ECO:0000256" key="5">
    <source>
        <dbReference type="ARBA" id="ARBA00023136"/>
    </source>
</evidence>
<dbReference type="PANTHER" id="PTHR10010:SF46">
    <property type="entry name" value="SODIUM-DEPENDENT PHOSPHATE TRANSPORT PROTEIN 2B"/>
    <property type="match status" value="1"/>
</dbReference>
<dbReference type="Gene3D" id="1.20.58.220">
    <property type="entry name" value="Phosphate transport system protein phou homolog 2, domain 2"/>
    <property type="match status" value="1"/>
</dbReference>
<evidence type="ECO:0000313" key="9">
    <source>
        <dbReference type="Proteomes" id="UP000346198"/>
    </source>
</evidence>